<reference evidence="2 3" key="1">
    <citation type="journal article" date="2016" name="Mol. Biol. Evol.">
        <title>Comparative Genomics of Early-Diverging Mushroom-Forming Fungi Provides Insights into the Origins of Lignocellulose Decay Capabilities.</title>
        <authorList>
            <person name="Nagy L.G."/>
            <person name="Riley R."/>
            <person name="Tritt A."/>
            <person name="Adam C."/>
            <person name="Daum C."/>
            <person name="Floudas D."/>
            <person name="Sun H."/>
            <person name="Yadav J.S."/>
            <person name="Pangilinan J."/>
            <person name="Larsson K.H."/>
            <person name="Matsuura K."/>
            <person name="Barry K."/>
            <person name="Labutti K."/>
            <person name="Kuo R."/>
            <person name="Ohm R.A."/>
            <person name="Bhattacharya S.S."/>
            <person name="Shirouzu T."/>
            <person name="Yoshinaga Y."/>
            <person name="Martin F.M."/>
            <person name="Grigoriev I.V."/>
            <person name="Hibbett D.S."/>
        </authorList>
    </citation>
    <scope>NUCLEOTIDE SEQUENCE [LARGE SCALE GENOMIC DNA]</scope>
    <source>
        <strain evidence="2 3">HHB10207 ss-3</strain>
    </source>
</reference>
<organism evidence="2 3">
    <name type="scientific">Sistotremastrum suecicum HHB10207 ss-3</name>
    <dbReference type="NCBI Taxonomy" id="1314776"/>
    <lineage>
        <taxon>Eukaryota</taxon>
        <taxon>Fungi</taxon>
        <taxon>Dikarya</taxon>
        <taxon>Basidiomycota</taxon>
        <taxon>Agaricomycotina</taxon>
        <taxon>Agaricomycetes</taxon>
        <taxon>Sistotremastrales</taxon>
        <taxon>Sistotremastraceae</taxon>
        <taxon>Sistotremastrum</taxon>
    </lineage>
</organism>
<accession>A0A166BRG4</accession>
<protein>
    <recommendedName>
        <fullName evidence="4">F-box domain-containing protein</fullName>
    </recommendedName>
</protein>
<evidence type="ECO:0000313" key="3">
    <source>
        <dbReference type="Proteomes" id="UP000076798"/>
    </source>
</evidence>
<evidence type="ECO:0000256" key="1">
    <source>
        <dbReference type="SAM" id="MobiDB-lite"/>
    </source>
</evidence>
<gene>
    <name evidence="2" type="ORF">SISSUDRAFT_1063505</name>
</gene>
<evidence type="ECO:0000313" key="2">
    <source>
        <dbReference type="EMBL" id="KZT36664.1"/>
    </source>
</evidence>
<keyword evidence="3" id="KW-1185">Reference proteome</keyword>
<evidence type="ECO:0008006" key="4">
    <source>
        <dbReference type="Google" id="ProtNLM"/>
    </source>
</evidence>
<feature type="region of interest" description="Disordered" evidence="1">
    <location>
        <begin position="401"/>
        <end position="439"/>
    </location>
</feature>
<dbReference type="Proteomes" id="UP000076798">
    <property type="component" value="Unassembled WGS sequence"/>
</dbReference>
<dbReference type="EMBL" id="KV428102">
    <property type="protein sequence ID" value="KZT36664.1"/>
    <property type="molecule type" value="Genomic_DNA"/>
</dbReference>
<dbReference type="AlphaFoldDB" id="A0A166BRG4"/>
<sequence>MAPPKRPGSRFPITLDPDVYRLIAHYIRADSKLKTVEEWKAENKLLNMLCLISKEWKDAALPALLSQILITDSDDRFETLQKRLRAIFHLIQDGRSGYVESLSIALDDKNRSLRSLPEYLEDALVNSFRRILSLLDSSNSTARLECLSISTSASWSEMLTPIISSLQLPCLKMLYFQFTNYRVDVEWLGTFLEGCPDLEDVTFNLDCYTYFNTNWDTRTLREKNLLSHLVTFDGTPKQLALLQTPTTDLEKVRLTPWDGRSSADTALIFIKELEWIGNPFCNVTDLTFSIGSYPPLSLDLAALRALAGSFPALRVLDGLRMERRLYFEEFMASDLGRVAGCLERLEIVTFYEDTLRRTEGEIQSQSSLPSESLDSAFFKLAIIFPSIVSATLVHVDRKTGRFPNSYQTPSPTPGGKRVYSFSKEGPGNVRTDGYDPPLPQNYLHRTPTKLSII</sequence>
<proteinExistence type="predicted"/>
<name>A0A166BRG4_9AGAM</name>